<feature type="domain" description="Pyrrolo-quinoline quinone repeat" evidence="2">
    <location>
        <begin position="173"/>
        <end position="315"/>
    </location>
</feature>
<name>A0ABY8WFZ7_9ACTN</name>
<dbReference type="InterPro" id="IPR011047">
    <property type="entry name" value="Quinoprotein_ADH-like_sf"/>
</dbReference>
<dbReference type="RefSeq" id="WP_284916597.1">
    <property type="nucleotide sequence ID" value="NZ_CP126980.1"/>
</dbReference>
<feature type="transmembrane region" description="Helical" evidence="1">
    <location>
        <begin position="29"/>
        <end position="49"/>
    </location>
</feature>
<dbReference type="Pfam" id="PF13360">
    <property type="entry name" value="PQQ_2"/>
    <property type="match status" value="1"/>
</dbReference>
<accession>A0ABY8WFZ7</accession>
<dbReference type="SUPFAM" id="SSF50998">
    <property type="entry name" value="Quinoprotein alcohol dehydrogenase-like"/>
    <property type="match status" value="1"/>
</dbReference>
<keyword evidence="1" id="KW-1133">Transmembrane helix</keyword>
<evidence type="ECO:0000313" key="3">
    <source>
        <dbReference type="EMBL" id="WIM95294.1"/>
    </source>
</evidence>
<dbReference type="EMBL" id="CP126980">
    <property type="protein sequence ID" value="WIM95294.1"/>
    <property type="molecule type" value="Genomic_DNA"/>
</dbReference>
<protein>
    <submittedName>
        <fullName evidence="3">PQQ-binding-like beta-propeller repeat protein</fullName>
    </submittedName>
</protein>
<gene>
    <name evidence="3" type="ORF">ACTOB_007384</name>
</gene>
<organism evidence="3 4">
    <name type="scientific">Actinoplanes oblitus</name>
    <dbReference type="NCBI Taxonomy" id="3040509"/>
    <lineage>
        <taxon>Bacteria</taxon>
        <taxon>Bacillati</taxon>
        <taxon>Actinomycetota</taxon>
        <taxon>Actinomycetes</taxon>
        <taxon>Micromonosporales</taxon>
        <taxon>Micromonosporaceae</taxon>
        <taxon>Actinoplanes</taxon>
    </lineage>
</organism>
<keyword evidence="1" id="KW-0472">Membrane</keyword>
<keyword evidence="4" id="KW-1185">Reference proteome</keyword>
<evidence type="ECO:0000256" key="1">
    <source>
        <dbReference type="SAM" id="Phobius"/>
    </source>
</evidence>
<evidence type="ECO:0000259" key="2">
    <source>
        <dbReference type="Pfam" id="PF13360"/>
    </source>
</evidence>
<evidence type="ECO:0000313" key="4">
    <source>
        <dbReference type="Proteomes" id="UP001240150"/>
    </source>
</evidence>
<proteinExistence type="predicted"/>
<dbReference type="InterPro" id="IPR002372">
    <property type="entry name" value="PQQ_rpt_dom"/>
</dbReference>
<sequence length="435" mass="45270">MGAETVIDLGLDRGVPESYERPRRSTVPAWFAPVALVILLLAGSAASAAPPRPPFTELLRVPMGPADPYLITGGGLLVQSYGLLTAYDLGSGAARWRAGESIPVFRLRTSGGLVLMRPWSTGPVEPGTTAFSLATGAREWRNGRSVITFAGSDALLAVNGVRSLSGTGRRVQGMVDVLDPVTGMARWQVRVPSTAVVTGVPGPADTGARMLLIRDDRTAALYDLATGQPLATRVLPAATYAPDNPVVAGDVLILRHPGTDGMEVSAFDPVTLRPLWTEPADGTLEVHACGPLACFLGAEGVRAVDPATGDDRWTHRGWQGVEGRGEALLTYPDGTDTSKPAALVDPATGRTLADVTGWRPLAGLTGAGRLLVAREVHGGARTMVAVADPDVGRLRPIGELPTGVTGCEAAPSRLVCRSVSGDLVVWAYDEAAGGS</sequence>
<dbReference type="Proteomes" id="UP001240150">
    <property type="component" value="Chromosome"/>
</dbReference>
<reference evidence="3 4" key="1">
    <citation type="submission" date="2023-06" db="EMBL/GenBank/DDBJ databases">
        <authorList>
            <person name="Yushchuk O."/>
            <person name="Binda E."/>
            <person name="Ruckert-Reed C."/>
            <person name="Fedorenko V."/>
            <person name="Kalinowski J."/>
            <person name="Marinelli F."/>
        </authorList>
    </citation>
    <scope>NUCLEOTIDE SEQUENCE [LARGE SCALE GENOMIC DNA]</scope>
    <source>
        <strain evidence="3 4">NRRL 3884</strain>
    </source>
</reference>
<keyword evidence="1" id="KW-0812">Transmembrane</keyword>